<feature type="region of interest" description="Disordered" evidence="1">
    <location>
        <begin position="51"/>
        <end position="80"/>
    </location>
</feature>
<evidence type="ECO:0000313" key="3">
    <source>
        <dbReference type="Proteomes" id="UP001364224"/>
    </source>
</evidence>
<proteinExistence type="predicted"/>
<gene>
    <name evidence="2" type="ORF">V1286_004976</name>
</gene>
<dbReference type="EMBL" id="JAZHRV010000001">
    <property type="protein sequence ID" value="MEH2557447.1"/>
    <property type="molecule type" value="Genomic_DNA"/>
</dbReference>
<name>A0ABU8BFX4_9BRAD</name>
<dbReference type="Proteomes" id="UP001364224">
    <property type="component" value="Unassembled WGS sequence"/>
</dbReference>
<comment type="caution">
    <text evidence="2">The sequence shown here is derived from an EMBL/GenBank/DDBJ whole genome shotgun (WGS) entry which is preliminary data.</text>
</comment>
<keyword evidence="3" id="KW-1185">Reference proteome</keyword>
<reference evidence="2 3" key="1">
    <citation type="submission" date="2024-02" db="EMBL/GenBank/DDBJ databases">
        <title>Adaptive strategies in a cosmopolitan and abundant soil bacterium.</title>
        <authorList>
            <person name="Carini P."/>
        </authorList>
    </citation>
    <scope>NUCLEOTIDE SEQUENCE [LARGE SCALE GENOMIC DNA]</scope>
    <source>
        <strain evidence="2 3">AZCC 1608</strain>
    </source>
</reference>
<accession>A0ABU8BFX4</accession>
<sequence length="80" mass="9403">MPRTPGVVKKNELLTSAAKWFHQQCDAGDEEGDAFHDMVVCGMGRMETRLDYEDNPEDPKRPFDAQRSQRNHCRRRRRAR</sequence>
<organism evidence="2 3">
    <name type="scientific">Bradyrhizobium algeriense</name>
    <dbReference type="NCBI Taxonomy" id="634784"/>
    <lineage>
        <taxon>Bacteria</taxon>
        <taxon>Pseudomonadati</taxon>
        <taxon>Pseudomonadota</taxon>
        <taxon>Alphaproteobacteria</taxon>
        <taxon>Hyphomicrobiales</taxon>
        <taxon>Nitrobacteraceae</taxon>
        <taxon>Bradyrhizobium</taxon>
    </lineage>
</organism>
<dbReference type="Pfam" id="PF16510">
    <property type="entry name" value="P22_portal"/>
    <property type="match status" value="1"/>
</dbReference>
<dbReference type="InterPro" id="IPR032427">
    <property type="entry name" value="P22_portal"/>
</dbReference>
<feature type="compositionally biased region" description="Basic residues" evidence="1">
    <location>
        <begin position="69"/>
        <end position="80"/>
    </location>
</feature>
<evidence type="ECO:0000313" key="2">
    <source>
        <dbReference type="EMBL" id="MEH2557447.1"/>
    </source>
</evidence>
<dbReference type="RefSeq" id="WP_334483659.1">
    <property type="nucleotide sequence ID" value="NZ_JAZHRV010000001.1"/>
</dbReference>
<protein>
    <submittedName>
        <fullName evidence="2">Uncharacterized protein</fullName>
    </submittedName>
</protein>
<evidence type="ECO:0000256" key="1">
    <source>
        <dbReference type="SAM" id="MobiDB-lite"/>
    </source>
</evidence>
<feature type="compositionally biased region" description="Basic and acidic residues" evidence="1">
    <location>
        <begin position="51"/>
        <end position="64"/>
    </location>
</feature>